<protein>
    <submittedName>
        <fullName evidence="2">2-polyprenyl-6-methoxyphenol hydroxylase</fullName>
    </submittedName>
</protein>
<dbReference type="PANTHER" id="PTHR47469:SF2">
    <property type="entry name" value="OS06G0597600 PROTEIN"/>
    <property type="match status" value="1"/>
</dbReference>
<feature type="domain" description="2,6-dihydroxypyridine 3-monooxygenase substrate binding" evidence="1">
    <location>
        <begin position="172"/>
        <end position="299"/>
    </location>
</feature>
<keyword evidence="3" id="KW-1185">Reference proteome</keyword>
<proteinExistence type="predicted"/>
<name>A0ABM7Y7R9_9PROT</name>
<evidence type="ECO:0000313" key="2">
    <source>
        <dbReference type="EMBL" id="BDG74030.1"/>
    </source>
</evidence>
<reference evidence="2 3" key="1">
    <citation type="journal article" date="2016" name="Microbes Environ.">
        <title>Phylogenetically diverse aerobic anoxygenic phototrophic bacteria isolated from epilithic biofilms in Tama river, Japan.</title>
        <authorList>
            <person name="Hirose S."/>
            <person name="Matsuura K."/>
            <person name="Haruta S."/>
        </authorList>
    </citation>
    <scope>NUCLEOTIDE SEQUENCE [LARGE SCALE GENOMIC DNA]</scope>
    <source>
        <strain evidence="2 3">S08</strain>
    </source>
</reference>
<dbReference type="SUPFAM" id="SSF54373">
    <property type="entry name" value="FAD-linked reductases, C-terminal domain"/>
    <property type="match status" value="1"/>
</dbReference>
<dbReference type="SUPFAM" id="SSF51905">
    <property type="entry name" value="FAD/NAD(P)-binding domain"/>
    <property type="match status" value="1"/>
</dbReference>
<accession>A0ABM7Y7R9</accession>
<dbReference type="PRINTS" id="PR00420">
    <property type="entry name" value="RNGMNOXGNASE"/>
</dbReference>
<dbReference type="InterPro" id="IPR036188">
    <property type="entry name" value="FAD/NAD-bd_sf"/>
</dbReference>
<dbReference type="Proteomes" id="UP000831327">
    <property type="component" value="Chromosome"/>
</dbReference>
<dbReference type="Pfam" id="PF22607">
    <property type="entry name" value="FAD_binding-like"/>
    <property type="match status" value="1"/>
</dbReference>
<dbReference type="EMBL" id="AP025637">
    <property type="protein sequence ID" value="BDG74030.1"/>
    <property type="molecule type" value="Genomic_DNA"/>
</dbReference>
<organism evidence="2 3">
    <name type="scientific">Roseomonas fluvialis</name>
    <dbReference type="NCBI Taxonomy" id="1750527"/>
    <lineage>
        <taxon>Bacteria</taxon>
        <taxon>Pseudomonadati</taxon>
        <taxon>Pseudomonadota</taxon>
        <taxon>Alphaproteobacteria</taxon>
        <taxon>Acetobacterales</taxon>
        <taxon>Roseomonadaceae</taxon>
        <taxon>Roseomonas</taxon>
    </lineage>
</organism>
<dbReference type="RefSeq" id="WP_244408237.1">
    <property type="nucleotide sequence ID" value="NZ_AP025637.1"/>
</dbReference>
<dbReference type="InterPro" id="IPR053212">
    <property type="entry name" value="DHP_3-monooxygenase"/>
</dbReference>
<gene>
    <name evidence="2" type="ORF">Rmf_39590</name>
</gene>
<dbReference type="InterPro" id="IPR054707">
    <property type="entry name" value="DhpH_subs-bd"/>
</dbReference>
<dbReference type="PANTHER" id="PTHR47469">
    <property type="entry name" value="MONOOXYGENASE-LIKE"/>
    <property type="match status" value="1"/>
</dbReference>
<dbReference type="NCBIfam" id="NF005566">
    <property type="entry name" value="PRK07236.1"/>
    <property type="match status" value="1"/>
</dbReference>
<evidence type="ECO:0000313" key="3">
    <source>
        <dbReference type="Proteomes" id="UP000831327"/>
    </source>
</evidence>
<sequence length="411" mass="44685">MSRVSHAVAARPRALVVGGSIGGLFAARALRRAGWDTTIFERTGGLEGRGTGIVTHDKLLTALRWVGVEPDATLGVPVTMRQAFDADGRVIGERIHAQTVTSWERLFSILRAGVADADYRTAHDLCDVELLENGVRARFTNGVTEQGDLLVAADGFRSTVRSLLMPAVEPVYAGYVGWRGLTDEAELVARLGSGFFDRFGFYLACSHQMVGYPVAGMGNDLRPGRRRYNFVWYRPVDDDRLRELLTDASGQVHALSIPPPLIRAESLAEMRSTAEHELCPQFREVIRLTAQPFFQPIYDVCSERLVQGRVALIGDAAFVARPHVGAGVTKAAEDVLALAQALDGAAEIGSGLVDYEQARLESGRQIVAWGRRLGGYLAPGHAMTMTPGETFDEPTPDAFMKDSASLEFLVA</sequence>
<dbReference type="Pfam" id="PF13450">
    <property type="entry name" value="NAD_binding_8"/>
    <property type="match status" value="1"/>
</dbReference>
<evidence type="ECO:0000259" key="1">
    <source>
        <dbReference type="Pfam" id="PF22607"/>
    </source>
</evidence>
<dbReference type="Gene3D" id="3.50.50.60">
    <property type="entry name" value="FAD/NAD(P)-binding domain"/>
    <property type="match status" value="2"/>
</dbReference>